<evidence type="ECO:0000313" key="2">
    <source>
        <dbReference type="Proteomes" id="UP000006053"/>
    </source>
</evidence>
<dbReference type="KEGG" id="ddh:Desde_0180"/>
<dbReference type="STRING" id="756499.Desde_0180"/>
<reference evidence="2" key="1">
    <citation type="submission" date="2012-06" db="EMBL/GenBank/DDBJ databases">
        <title>Complete sequence of Desulfitobacterium dehalogenans ATCC 51507.</title>
        <authorList>
            <person name="Lucas S."/>
            <person name="Han J."/>
            <person name="Lapidus A."/>
            <person name="Cheng J.-F."/>
            <person name="Goodwin L."/>
            <person name="Pitluck S."/>
            <person name="Peters L."/>
            <person name="Ovchinnikova G."/>
            <person name="Teshima H."/>
            <person name="Detter J.C."/>
            <person name="Han C."/>
            <person name="Tapia R."/>
            <person name="Land M."/>
            <person name="Hauser L."/>
            <person name="Kyrpides N."/>
            <person name="Ivanova N."/>
            <person name="Pagani I."/>
            <person name="Kruse T."/>
            <person name="de Vos W.M."/>
            <person name="Smidt H."/>
            <person name="Woyke T."/>
        </authorList>
    </citation>
    <scope>NUCLEOTIDE SEQUENCE [LARGE SCALE GENOMIC DNA]</scope>
    <source>
        <strain evidence="2">ATCC 51507 / DSM 9161 / JW/IU-DC1</strain>
    </source>
</reference>
<keyword evidence="2" id="KW-1185">Reference proteome</keyword>
<organism evidence="1 2">
    <name type="scientific">Desulfitobacterium dehalogenans (strain ATCC 51507 / DSM 9161 / JW/IU-DC1)</name>
    <dbReference type="NCBI Taxonomy" id="756499"/>
    <lineage>
        <taxon>Bacteria</taxon>
        <taxon>Bacillati</taxon>
        <taxon>Bacillota</taxon>
        <taxon>Clostridia</taxon>
        <taxon>Eubacteriales</taxon>
        <taxon>Desulfitobacteriaceae</taxon>
        <taxon>Desulfitobacterium</taxon>
    </lineage>
</organism>
<sequence precursor="true">MLHMIRNKFNTISNRVKQNLTGTAIGLTAALLPLQRSGCSGNCKLCQSCTASAIIIAGLLLTKFRGRVQKIFPKK</sequence>
<proteinExistence type="predicted"/>
<dbReference type="HOGENOM" id="CLU_2665105_0_0_9"/>
<name>I4A3X7_DESDJ</name>
<protein>
    <submittedName>
        <fullName evidence="1">Uncharacterized protein</fullName>
    </submittedName>
</protein>
<dbReference type="AlphaFoldDB" id="I4A3X7"/>
<reference evidence="1 2" key="2">
    <citation type="journal article" date="2015" name="J. Bacteriol.">
        <title>Genomic, proteomic, and biochemical analysis of the organohalide respiratory pathway in Desulfitobacterium dehalogenans.</title>
        <authorList>
            <person name="Kruse T."/>
            <person name="van de Pas B.A."/>
            <person name="Atteia A."/>
            <person name="Krab K."/>
            <person name="Hagen W.R."/>
            <person name="Goodwin L."/>
            <person name="Chain P."/>
            <person name="Boeren S."/>
            <person name="Maphosa F."/>
            <person name="Schraa G."/>
            <person name="de Vos W.M."/>
            <person name="van der Oost J."/>
            <person name="Smidt H."/>
            <person name="Stams A.J."/>
        </authorList>
    </citation>
    <scope>NUCLEOTIDE SEQUENCE [LARGE SCALE GENOMIC DNA]</scope>
    <source>
        <strain evidence="2">ATCC 51507 / DSM 9161 / JW/IU-DC1</strain>
    </source>
</reference>
<gene>
    <name evidence="1" type="ordered locus">Desde_0180</name>
</gene>
<accession>I4A3X7</accession>
<evidence type="ECO:0000313" key="1">
    <source>
        <dbReference type="EMBL" id="AFL98661.1"/>
    </source>
</evidence>
<dbReference type="EMBL" id="CP003348">
    <property type="protein sequence ID" value="AFL98661.1"/>
    <property type="molecule type" value="Genomic_DNA"/>
</dbReference>
<dbReference type="Proteomes" id="UP000006053">
    <property type="component" value="Chromosome"/>
</dbReference>